<comment type="caution">
    <text evidence="7">The sequence shown here is derived from an EMBL/GenBank/DDBJ whole genome shotgun (WGS) entry which is preliminary data.</text>
</comment>
<keyword evidence="3 6" id="KW-1133">Transmembrane helix</keyword>
<feature type="compositionally biased region" description="Basic and acidic residues" evidence="5">
    <location>
        <begin position="482"/>
        <end position="493"/>
    </location>
</feature>
<evidence type="ECO:0000313" key="7">
    <source>
        <dbReference type="EMBL" id="KAL2634188.1"/>
    </source>
</evidence>
<proteinExistence type="predicted"/>
<keyword evidence="2 6" id="KW-0812">Transmembrane</keyword>
<sequence length="508" mass="57632">MGKAGRISQIHRWMGSLFRVDRLSWWLVVLAVLALLGQEIVRSSVLVVAVSAEFEGFGDELEEIEDELDQPFVVPPPVLKEPSGFQNDHGPPSDELVEDQVQDQELARGGNSVAHEPAVVKKVAEYWDEDEFEGFPEDTSEHHASVFPNEGSAAGSKQTAPAPAGPAAKKAPVPKGPQTYYIEVVGTLFLIAYVTFYFIGRKRNEKLALAWATHFACKDGIFDKNFSLLGTGDGVDSPLLMKEGQNVFKFYASGRRYCESLLATMDFRSRHDMITLLWYLVSPRKDEMTIDVHMNEDAMDSVIFAVARRKNAKTLLKERADLQQFASIVNVTNRKWLSEELTAISESREVAFDLMTDALLEQVFGEKAFAKFSSHFIAMHFTDQSPYGAHRKILQFKFTIPAEDRMAEMTRLITTVIYFIDAVGRYKLSPQARSKADATREKVARQAFKESEKERQEAVLRRKEERRKALEEADAARFSPEVLRKREEKERARQLKKSMPKIKMTRAH</sequence>
<evidence type="ECO:0000256" key="2">
    <source>
        <dbReference type="ARBA" id="ARBA00022692"/>
    </source>
</evidence>
<feature type="region of interest" description="Disordered" evidence="5">
    <location>
        <begin position="134"/>
        <end position="173"/>
    </location>
</feature>
<dbReference type="Pfam" id="PF07946">
    <property type="entry name" value="CCDC47"/>
    <property type="match status" value="1"/>
</dbReference>
<dbReference type="EMBL" id="JBHFFA010000003">
    <property type="protein sequence ID" value="KAL2634188.1"/>
    <property type="molecule type" value="Genomic_DNA"/>
</dbReference>
<gene>
    <name evidence="7" type="ORF">R1flu_005667</name>
</gene>
<dbReference type="InterPro" id="IPR012879">
    <property type="entry name" value="CCDC47"/>
</dbReference>
<evidence type="ECO:0000256" key="6">
    <source>
        <dbReference type="SAM" id="Phobius"/>
    </source>
</evidence>
<feature type="region of interest" description="Disordered" evidence="5">
    <location>
        <begin position="480"/>
        <end position="508"/>
    </location>
</feature>
<name>A0ABD1YTU3_9MARC</name>
<dbReference type="PANTHER" id="PTHR12883:SF0">
    <property type="entry name" value="PAT COMPLEX SUBUNIT CCDC47"/>
    <property type="match status" value="1"/>
</dbReference>
<keyword evidence="8" id="KW-1185">Reference proteome</keyword>
<organism evidence="7 8">
    <name type="scientific">Riccia fluitans</name>
    <dbReference type="NCBI Taxonomy" id="41844"/>
    <lineage>
        <taxon>Eukaryota</taxon>
        <taxon>Viridiplantae</taxon>
        <taxon>Streptophyta</taxon>
        <taxon>Embryophyta</taxon>
        <taxon>Marchantiophyta</taxon>
        <taxon>Marchantiopsida</taxon>
        <taxon>Marchantiidae</taxon>
        <taxon>Marchantiales</taxon>
        <taxon>Ricciaceae</taxon>
        <taxon>Riccia</taxon>
    </lineage>
</organism>
<keyword evidence="4 6" id="KW-0472">Membrane</keyword>
<evidence type="ECO:0000256" key="3">
    <source>
        <dbReference type="ARBA" id="ARBA00022989"/>
    </source>
</evidence>
<evidence type="ECO:0000256" key="4">
    <source>
        <dbReference type="ARBA" id="ARBA00023136"/>
    </source>
</evidence>
<dbReference type="AlphaFoldDB" id="A0ABD1YTU3"/>
<reference evidence="7 8" key="1">
    <citation type="submission" date="2024-09" db="EMBL/GenBank/DDBJ databases">
        <title>Chromosome-scale assembly of Riccia fluitans.</title>
        <authorList>
            <person name="Paukszto L."/>
            <person name="Sawicki J."/>
            <person name="Karawczyk K."/>
            <person name="Piernik-Szablinska J."/>
            <person name="Szczecinska M."/>
            <person name="Mazdziarz M."/>
        </authorList>
    </citation>
    <scope>NUCLEOTIDE SEQUENCE [LARGE SCALE GENOMIC DNA]</scope>
    <source>
        <strain evidence="7">Rf_01</strain>
        <tissue evidence="7">Aerial parts of the thallus</tissue>
    </source>
</reference>
<evidence type="ECO:0000256" key="1">
    <source>
        <dbReference type="ARBA" id="ARBA00004167"/>
    </source>
</evidence>
<dbReference type="GO" id="GO:0016020">
    <property type="term" value="C:membrane"/>
    <property type="evidence" value="ECO:0007669"/>
    <property type="project" value="UniProtKB-SubCell"/>
</dbReference>
<dbReference type="Proteomes" id="UP001605036">
    <property type="component" value="Unassembled WGS sequence"/>
</dbReference>
<comment type="subcellular location">
    <subcellularLocation>
        <location evidence="1">Membrane</location>
        <topology evidence="1">Single-pass membrane protein</topology>
    </subcellularLocation>
</comment>
<accession>A0ABD1YTU3</accession>
<dbReference type="PANTHER" id="PTHR12883">
    <property type="entry name" value="ADIPOCYTE-SPECIFIC PROTEIN 4-RELATED"/>
    <property type="match status" value="1"/>
</dbReference>
<evidence type="ECO:0000256" key="5">
    <source>
        <dbReference type="SAM" id="MobiDB-lite"/>
    </source>
</evidence>
<feature type="transmembrane region" description="Helical" evidence="6">
    <location>
        <begin position="180"/>
        <end position="199"/>
    </location>
</feature>
<evidence type="ECO:0008006" key="9">
    <source>
        <dbReference type="Google" id="ProtNLM"/>
    </source>
</evidence>
<feature type="compositionally biased region" description="Low complexity" evidence="5">
    <location>
        <begin position="160"/>
        <end position="173"/>
    </location>
</feature>
<protein>
    <recommendedName>
        <fullName evidence="9">Coiled-coil domain-containing protein 47</fullName>
    </recommendedName>
</protein>
<feature type="compositionally biased region" description="Basic residues" evidence="5">
    <location>
        <begin position="494"/>
        <end position="508"/>
    </location>
</feature>
<evidence type="ECO:0000313" key="8">
    <source>
        <dbReference type="Proteomes" id="UP001605036"/>
    </source>
</evidence>